<dbReference type="PRINTS" id="PR00385">
    <property type="entry name" value="P450"/>
</dbReference>
<keyword evidence="10" id="KW-1185">Reference proteome</keyword>
<dbReference type="CDD" id="cd11075">
    <property type="entry name" value="CYP77_89"/>
    <property type="match status" value="1"/>
</dbReference>
<dbReference type="GO" id="GO:0020037">
    <property type="term" value="F:heme binding"/>
    <property type="evidence" value="ECO:0007669"/>
    <property type="project" value="InterPro"/>
</dbReference>
<keyword evidence="4" id="KW-0560">Oxidoreductase</keyword>
<dbReference type="Pfam" id="PF00067">
    <property type="entry name" value="p450"/>
    <property type="match status" value="1"/>
</dbReference>
<keyword evidence="3 6" id="KW-0479">Metal-binding</keyword>
<keyword evidence="8" id="KW-1133">Transmembrane helix</keyword>
<dbReference type="PRINTS" id="PR00463">
    <property type="entry name" value="EP450I"/>
</dbReference>
<evidence type="ECO:0000256" key="3">
    <source>
        <dbReference type="ARBA" id="ARBA00022723"/>
    </source>
</evidence>
<proteinExistence type="inferred from homology"/>
<keyword evidence="5 6" id="KW-0408">Iron</keyword>
<dbReference type="GO" id="GO:0016705">
    <property type="term" value="F:oxidoreductase activity, acting on paired donors, with incorporation or reduction of molecular oxygen"/>
    <property type="evidence" value="ECO:0007669"/>
    <property type="project" value="InterPro"/>
</dbReference>
<evidence type="ECO:0000313" key="9">
    <source>
        <dbReference type="EMBL" id="WOL00549.1"/>
    </source>
</evidence>
<accession>A0AAQ3K1Y5</accession>
<dbReference type="PROSITE" id="PS00086">
    <property type="entry name" value="CYTOCHROME_P450"/>
    <property type="match status" value="1"/>
</dbReference>
<keyword evidence="2 6" id="KW-0349">Heme</keyword>
<dbReference type="Proteomes" id="UP001327560">
    <property type="component" value="Chromosome 3"/>
</dbReference>
<dbReference type="PANTHER" id="PTHR47944">
    <property type="entry name" value="CYTOCHROME P450 98A9"/>
    <property type="match status" value="1"/>
</dbReference>
<evidence type="ECO:0000256" key="6">
    <source>
        <dbReference type="PIRSR" id="PIRSR602401-1"/>
    </source>
</evidence>
<dbReference type="InterPro" id="IPR017972">
    <property type="entry name" value="Cyt_P450_CS"/>
</dbReference>
<dbReference type="InterPro" id="IPR036396">
    <property type="entry name" value="Cyt_P450_sf"/>
</dbReference>
<dbReference type="AlphaFoldDB" id="A0AAQ3K1Y5"/>
<dbReference type="EMBL" id="CP136892">
    <property type="protein sequence ID" value="WOL00549.1"/>
    <property type="molecule type" value="Genomic_DNA"/>
</dbReference>
<gene>
    <name evidence="9" type="ORF">Cni_G09262</name>
</gene>
<dbReference type="InterPro" id="IPR001128">
    <property type="entry name" value="Cyt_P450"/>
</dbReference>
<feature type="region of interest" description="Disordered" evidence="7">
    <location>
        <begin position="637"/>
        <end position="659"/>
    </location>
</feature>
<reference evidence="9 10" key="1">
    <citation type="submission" date="2023-10" db="EMBL/GenBank/DDBJ databases">
        <title>Chromosome-scale genome assembly provides insights into flower coloration mechanisms of Canna indica.</title>
        <authorList>
            <person name="Li C."/>
        </authorList>
    </citation>
    <scope>NUCLEOTIDE SEQUENCE [LARGE SCALE GENOMIC DNA]</scope>
    <source>
        <tissue evidence="9">Flower</tissue>
    </source>
</reference>
<evidence type="ECO:0000256" key="7">
    <source>
        <dbReference type="SAM" id="MobiDB-lite"/>
    </source>
</evidence>
<evidence type="ECO:0000256" key="2">
    <source>
        <dbReference type="ARBA" id="ARBA00022617"/>
    </source>
</evidence>
<feature type="compositionally biased region" description="Basic and acidic residues" evidence="7">
    <location>
        <begin position="730"/>
        <end position="749"/>
    </location>
</feature>
<dbReference type="SUPFAM" id="SSF48264">
    <property type="entry name" value="Cytochrome P450"/>
    <property type="match status" value="1"/>
</dbReference>
<organism evidence="9 10">
    <name type="scientific">Canna indica</name>
    <name type="common">Indian-shot</name>
    <dbReference type="NCBI Taxonomy" id="4628"/>
    <lineage>
        <taxon>Eukaryota</taxon>
        <taxon>Viridiplantae</taxon>
        <taxon>Streptophyta</taxon>
        <taxon>Embryophyta</taxon>
        <taxon>Tracheophyta</taxon>
        <taxon>Spermatophyta</taxon>
        <taxon>Magnoliopsida</taxon>
        <taxon>Liliopsida</taxon>
        <taxon>Zingiberales</taxon>
        <taxon>Cannaceae</taxon>
        <taxon>Canna</taxon>
    </lineage>
</organism>
<dbReference type="InterPro" id="IPR002401">
    <property type="entry name" value="Cyt_P450_E_grp-I"/>
</dbReference>
<evidence type="ECO:0000256" key="1">
    <source>
        <dbReference type="ARBA" id="ARBA00010617"/>
    </source>
</evidence>
<feature type="region of interest" description="Disordered" evidence="7">
    <location>
        <begin position="730"/>
        <end position="753"/>
    </location>
</feature>
<feature type="transmembrane region" description="Helical" evidence="8">
    <location>
        <begin position="7"/>
        <end position="28"/>
    </location>
</feature>
<protein>
    <submittedName>
        <fullName evidence="9">Cytochrome P450</fullName>
    </submittedName>
</protein>
<keyword evidence="8" id="KW-0472">Membrane</keyword>
<name>A0AAQ3K1Y5_9LILI</name>
<evidence type="ECO:0000256" key="5">
    <source>
        <dbReference type="ARBA" id="ARBA00023004"/>
    </source>
</evidence>
<evidence type="ECO:0000313" key="10">
    <source>
        <dbReference type="Proteomes" id="UP001327560"/>
    </source>
</evidence>
<evidence type="ECO:0000256" key="8">
    <source>
        <dbReference type="SAM" id="Phobius"/>
    </source>
</evidence>
<feature type="binding site" description="axial binding residue" evidence="6">
    <location>
        <position position="450"/>
    </location>
    <ligand>
        <name>heme</name>
        <dbReference type="ChEBI" id="CHEBI:30413"/>
    </ligand>
    <ligandPart>
        <name>Fe</name>
        <dbReference type="ChEBI" id="CHEBI:18248"/>
    </ligandPart>
</feature>
<dbReference type="PANTHER" id="PTHR47944:SF19">
    <property type="entry name" value="CYTOCHROME P450 77A4"/>
    <property type="match status" value="1"/>
</dbReference>
<dbReference type="GO" id="GO:0005506">
    <property type="term" value="F:iron ion binding"/>
    <property type="evidence" value="ECO:0007669"/>
    <property type="project" value="InterPro"/>
</dbReference>
<dbReference type="Gene3D" id="1.10.630.10">
    <property type="entry name" value="Cytochrome P450"/>
    <property type="match status" value="1"/>
</dbReference>
<dbReference type="GO" id="GO:0004497">
    <property type="term" value="F:monooxygenase activity"/>
    <property type="evidence" value="ECO:0007669"/>
    <property type="project" value="InterPro"/>
</dbReference>
<sequence>MAGNPDLDLFITASAVALSLLVLLVLGYRRSTALKLPPGPPGWPFVGNLFQIAFAGKPLMHLVHDLRRQYGPIFTLRMGARTLIIVTSPELAHEALIEKGQLFASRPAETTTRAIFSCDKFTVNSALYGPEWRSLRRNMVSGMLSASRLRAFRPARLSAMDRFVDRLRAEAEANDGAVWVLRNARFAVFAILLYMTFGVQLDEDSIVRIDEIMKRVLLMIAPRMDDYLPFLRPFNAKHQKKALEVRKEQVETVAALINRRRAILKDPTIEPNAAPFSYLDSLLDLKVDGRDCTPTEPELVTLCSEFINGGTDTTSTAVEWAMARIIDNPNIQNKLYEEILAEVGQRPVDDRDIEKMTYLQAFVKELLRKHPPTYFSLTHAAVQPAKLGGYDIPPDANLELFLPTISEDPKLWSNPLEFDPDRFITGGETADITGSAGIRMIPFGAGRRICPGLAMGTTHISLMVARMVQAFEWQLHPSEPKLDFIDKLDFTVVMNRRLWAMAIPLVFGDTSDNISGIFYLGKHHSLNAYNHAPEAGYKNTPEAGCKTVYLGAEESSSAASSSTVELGADIPPSSQPNESIDVTVELGADIPPSSQPNESIPVIVELRADIPPSSFNESFSILIQVGADSTQSQRRVHTPEPTDAFAHPQNGSDYEENDDEVITPKTSDASLGIACKRKRRHYKVFNSNCNIQDIRFEIGMQFETSSQFTDAVQSYALHNGMNIRWSRSSKERMEAKDKKDHLQQDHLPEGDGEVEVEVEVLSRERSIALQGFGIYVGEEIENTYFRMPQSGLAICSSSTKQWSGAVPPQQRSDHQEVIPIDFQTSQTSDFQAS</sequence>
<evidence type="ECO:0000256" key="4">
    <source>
        <dbReference type="ARBA" id="ARBA00023002"/>
    </source>
</evidence>
<comment type="similarity">
    <text evidence="1">Belongs to the cytochrome P450 family.</text>
</comment>
<keyword evidence="8" id="KW-0812">Transmembrane</keyword>
<comment type="cofactor">
    <cofactor evidence="6">
        <name>heme</name>
        <dbReference type="ChEBI" id="CHEBI:30413"/>
    </cofactor>
</comment>